<name>A0A7X0DNH7_NOVIT</name>
<dbReference type="Pfam" id="PF07484">
    <property type="entry name" value="Collar"/>
    <property type="match status" value="1"/>
</dbReference>
<evidence type="ECO:0000313" key="2">
    <source>
        <dbReference type="EMBL" id="MBB6210257.1"/>
    </source>
</evidence>
<evidence type="ECO:0000259" key="1">
    <source>
        <dbReference type="Pfam" id="PF07484"/>
    </source>
</evidence>
<dbReference type="Gene3D" id="3.90.1340.10">
    <property type="entry name" value="Phage tail collar domain"/>
    <property type="match status" value="1"/>
</dbReference>
<gene>
    <name evidence="2" type="ORF">FHS48_001672</name>
</gene>
<evidence type="ECO:0000313" key="3">
    <source>
        <dbReference type="Proteomes" id="UP000544872"/>
    </source>
</evidence>
<sequence length="196" mass="20349">MSESMSDIDDMTVFLGEIRLFAGPFVPVGWAECDGAELPVRGNDALHALLKNTFGGDGVTKFNLPDLRGRVVVSCGAGPSLTLRTVGDVGGEDVVALTQEEMPPHSHPFAVENVEGTMEGPETGKSRAVVLANMAAISGGAVGLYGKADIVATKPVEVMAAAVMDPVGSGEAHSNIMPSIGLRYIIALRGMYPAPQ</sequence>
<dbReference type="RefSeq" id="WP_184263097.1">
    <property type="nucleotide sequence ID" value="NZ_JACIIX010000005.1"/>
</dbReference>
<dbReference type="AlphaFoldDB" id="A0A7X0DNH7"/>
<dbReference type="InterPro" id="IPR011083">
    <property type="entry name" value="Phage_tail_collar_dom"/>
</dbReference>
<dbReference type="Proteomes" id="UP000544872">
    <property type="component" value="Unassembled WGS sequence"/>
</dbReference>
<organism evidence="2 3">
    <name type="scientific">Novispirillum itersonii</name>
    <name type="common">Aquaspirillum itersonii</name>
    <dbReference type="NCBI Taxonomy" id="189"/>
    <lineage>
        <taxon>Bacteria</taxon>
        <taxon>Pseudomonadati</taxon>
        <taxon>Pseudomonadota</taxon>
        <taxon>Alphaproteobacteria</taxon>
        <taxon>Rhodospirillales</taxon>
        <taxon>Novispirillaceae</taxon>
        <taxon>Novispirillum</taxon>
    </lineage>
</organism>
<feature type="domain" description="Phage tail collar" evidence="1">
    <location>
        <begin position="16"/>
        <end position="72"/>
    </location>
</feature>
<dbReference type="EMBL" id="JACIIX010000005">
    <property type="protein sequence ID" value="MBB6210257.1"/>
    <property type="molecule type" value="Genomic_DNA"/>
</dbReference>
<dbReference type="SUPFAM" id="SSF88874">
    <property type="entry name" value="Receptor-binding domain of short tail fibre protein gp12"/>
    <property type="match status" value="1"/>
</dbReference>
<reference evidence="2 3" key="1">
    <citation type="submission" date="2020-08" db="EMBL/GenBank/DDBJ databases">
        <title>Genomic Encyclopedia of Type Strains, Phase IV (KMG-IV): sequencing the most valuable type-strain genomes for metagenomic binning, comparative biology and taxonomic classification.</title>
        <authorList>
            <person name="Goeker M."/>
        </authorList>
    </citation>
    <scope>NUCLEOTIDE SEQUENCE [LARGE SCALE GENOMIC DNA]</scope>
    <source>
        <strain evidence="2 3">DSM 11590</strain>
    </source>
</reference>
<keyword evidence="3" id="KW-1185">Reference proteome</keyword>
<proteinExistence type="predicted"/>
<accession>A0A7X0DNH7</accession>
<dbReference type="InterPro" id="IPR037053">
    <property type="entry name" value="Phage_tail_collar_dom_sf"/>
</dbReference>
<protein>
    <submittedName>
        <fullName evidence="2">Microcystin-dependent protein</fullName>
    </submittedName>
</protein>
<comment type="caution">
    <text evidence="2">The sequence shown here is derived from an EMBL/GenBank/DDBJ whole genome shotgun (WGS) entry which is preliminary data.</text>
</comment>